<dbReference type="VEuPathDB" id="FungiDB:FUN_019494"/>
<feature type="compositionally biased region" description="Polar residues" evidence="7">
    <location>
        <begin position="52"/>
        <end position="72"/>
    </location>
</feature>
<feature type="domain" description="RING-type" evidence="8">
    <location>
        <begin position="231"/>
        <end position="278"/>
    </location>
</feature>
<sequence>MNANARAFVPQNMSTRTNTTSSPSISRVQRSSGRNFVSNQSSLQPEVRKNNFRNQNFHSQGDQNARLNVNRNNPRRKQNRHSYHHHNRNQLDDVKNSDRNSSSSSTSETDINQAQETDHSVDVVETNLSDLSLNDPSYMAYGAPNRRGQISLNHLLNFSFPPRQSYQANTPRRQRTVNYQPYNKERFLNANFRFLVKSMGDYTAYQVDPDILLNWEDIEQVIITSPNTPSCPICLQQPTAARVTKCGHTFCLACIIHYLQLNDENEKPNKKWRKCPICWDSVYAKDLKSVRFWTVSTIGKVGDGGLLEGEEKLTMRLIQRPMNSTIALPRSPTWPLHDHDNNINVPWHFTPNALTFSKLMLASFDYLQNEYNHDLKDLKNALQEAHDWNSNEEIPFIEMAIVNVEEHLEALEMFSTKASLESERRAHEILEMAELDYRKVKDTMESLNSVISVEPEVAAVNIDNKNNKNDASHNDINNSPPSFLPDDFKDHPHIANISPLKPDEKHKIKTTKDLIVDDKTYYYYQSEDGQHIYLNPLDIRVLKQEFGTYDNFPDEITVRIVGVDESTMNEELRKRFKYISHLPLSCDVTFLEVDLKGFVTDDSLKIFENELKQRYNRRKEKARKEEWLHEQAVNKERRSKDMQQESISSDPFFQPYSYNESTSSNTNTPIKITESSDNDNRKNNDQYDGPRTVWGTPAVSFANVAKEKDSNEQDNKEELWNLPEEEIYVGKKHKKKKLVLMSTGGKRQR</sequence>
<dbReference type="OrthoDB" id="302966at2759"/>
<evidence type="ECO:0000256" key="3">
    <source>
        <dbReference type="ARBA" id="ARBA00022723"/>
    </source>
</evidence>
<dbReference type="VEuPathDB" id="FungiDB:RhiirA1_428174"/>
<dbReference type="InterPro" id="IPR001841">
    <property type="entry name" value="Znf_RING"/>
</dbReference>
<feature type="compositionally biased region" description="Polar residues" evidence="7">
    <location>
        <begin position="11"/>
        <end position="20"/>
    </location>
</feature>
<accession>A0A2I1GJI0</accession>
<dbReference type="SUPFAM" id="SSF57850">
    <property type="entry name" value="RING/U-box"/>
    <property type="match status" value="1"/>
</dbReference>
<keyword evidence="10" id="KW-1185">Reference proteome</keyword>
<dbReference type="GO" id="GO:0008270">
    <property type="term" value="F:zinc ion binding"/>
    <property type="evidence" value="ECO:0007669"/>
    <property type="project" value="UniProtKB-KW"/>
</dbReference>
<comment type="caution">
    <text evidence="9">The sequence shown here is derived from an EMBL/GenBank/DDBJ whole genome shotgun (WGS) entry which is preliminary data.</text>
</comment>
<dbReference type="GO" id="GO:0005737">
    <property type="term" value="C:cytoplasm"/>
    <property type="evidence" value="ECO:0007669"/>
    <property type="project" value="UniProtKB-SubCell"/>
</dbReference>
<dbReference type="EMBL" id="LLXI01000483">
    <property type="protein sequence ID" value="PKY46775.1"/>
    <property type="molecule type" value="Genomic_DNA"/>
</dbReference>
<gene>
    <name evidence="9" type="ORF">RhiirA4_402799</name>
</gene>
<evidence type="ECO:0000256" key="7">
    <source>
        <dbReference type="SAM" id="MobiDB-lite"/>
    </source>
</evidence>
<keyword evidence="5" id="KW-0862">Zinc</keyword>
<keyword evidence="2" id="KW-0963">Cytoplasm</keyword>
<feature type="region of interest" description="Disordered" evidence="7">
    <location>
        <begin position="1"/>
        <end position="121"/>
    </location>
</feature>
<evidence type="ECO:0000256" key="5">
    <source>
        <dbReference type="ARBA" id="ARBA00022833"/>
    </source>
</evidence>
<feature type="compositionally biased region" description="Low complexity" evidence="7">
    <location>
        <begin position="21"/>
        <end position="32"/>
    </location>
</feature>
<evidence type="ECO:0000256" key="1">
    <source>
        <dbReference type="ARBA" id="ARBA00004496"/>
    </source>
</evidence>
<dbReference type="SMART" id="SM00184">
    <property type="entry name" value="RING"/>
    <property type="match status" value="1"/>
</dbReference>
<feature type="compositionally biased region" description="Low complexity" evidence="7">
    <location>
        <begin position="659"/>
        <end position="668"/>
    </location>
</feature>
<evidence type="ECO:0000256" key="6">
    <source>
        <dbReference type="PROSITE-ProRule" id="PRU00175"/>
    </source>
</evidence>
<dbReference type="InterPro" id="IPR027370">
    <property type="entry name" value="Znf-RING_euk"/>
</dbReference>
<feature type="region of interest" description="Disordered" evidence="7">
    <location>
        <begin position="634"/>
        <end position="695"/>
    </location>
</feature>
<dbReference type="PANTHER" id="PTHR12983:SF9">
    <property type="entry name" value="E3 UBIQUITIN-PROTEIN LIGASE RNF10"/>
    <property type="match status" value="1"/>
</dbReference>
<reference evidence="9 10" key="1">
    <citation type="submission" date="2015-10" db="EMBL/GenBank/DDBJ databases">
        <title>Genome analyses suggest a sexual origin of heterokaryosis in a supposedly ancient asexual fungus.</title>
        <authorList>
            <person name="Ropars J."/>
            <person name="Sedzielewska K."/>
            <person name="Noel J."/>
            <person name="Charron P."/>
            <person name="Farinelli L."/>
            <person name="Marton T."/>
            <person name="Kruger M."/>
            <person name="Pelin A."/>
            <person name="Brachmann A."/>
            <person name="Corradi N."/>
        </authorList>
    </citation>
    <scope>NUCLEOTIDE SEQUENCE [LARGE SCALE GENOMIC DNA]</scope>
    <source>
        <strain evidence="9 10">A4</strain>
    </source>
</reference>
<dbReference type="InterPro" id="IPR013083">
    <property type="entry name" value="Znf_RING/FYVE/PHD"/>
</dbReference>
<evidence type="ECO:0000259" key="8">
    <source>
        <dbReference type="PROSITE" id="PS50089"/>
    </source>
</evidence>
<evidence type="ECO:0000256" key="2">
    <source>
        <dbReference type="ARBA" id="ARBA00022490"/>
    </source>
</evidence>
<dbReference type="Gene3D" id="3.30.40.10">
    <property type="entry name" value="Zinc/RING finger domain, C3HC4 (zinc finger)"/>
    <property type="match status" value="1"/>
</dbReference>
<dbReference type="AlphaFoldDB" id="A0A2I1GJI0"/>
<evidence type="ECO:0000313" key="9">
    <source>
        <dbReference type="EMBL" id="PKY46775.1"/>
    </source>
</evidence>
<dbReference type="Pfam" id="PF13445">
    <property type="entry name" value="zf-RING_UBOX"/>
    <property type="match status" value="1"/>
</dbReference>
<dbReference type="PROSITE" id="PS50089">
    <property type="entry name" value="ZF_RING_2"/>
    <property type="match status" value="1"/>
</dbReference>
<organism evidence="9 10">
    <name type="scientific">Rhizophagus irregularis</name>
    <dbReference type="NCBI Taxonomy" id="588596"/>
    <lineage>
        <taxon>Eukaryota</taxon>
        <taxon>Fungi</taxon>
        <taxon>Fungi incertae sedis</taxon>
        <taxon>Mucoromycota</taxon>
        <taxon>Glomeromycotina</taxon>
        <taxon>Glomeromycetes</taxon>
        <taxon>Glomerales</taxon>
        <taxon>Glomeraceae</taxon>
        <taxon>Rhizophagus</taxon>
    </lineage>
</organism>
<dbReference type="GO" id="GO:0000976">
    <property type="term" value="F:transcription cis-regulatory region binding"/>
    <property type="evidence" value="ECO:0007669"/>
    <property type="project" value="TreeGrafter"/>
</dbReference>
<feature type="compositionally biased region" description="Basic and acidic residues" evidence="7">
    <location>
        <begin position="89"/>
        <end position="98"/>
    </location>
</feature>
<dbReference type="PANTHER" id="PTHR12983">
    <property type="entry name" value="RING FINGER 10 FAMILY MEMBER"/>
    <property type="match status" value="1"/>
</dbReference>
<feature type="compositionally biased region" description="Basic residues" evidence="7">
    <location>
        <begin position="73"/>
        <end position="88"/>
    </location>
</feature>
<feature type="compositionally biased region" description="Polar residues" evidence="7">
    <location>
        <begin position="33"/>
        <end position="44"/>
    </location>
</feature>
<feature type="compositionally biased region" description="Basic and acidic residues" evidence="7">
    <location>
        <begin position="634"/>
        <end position="643"/>
    </location>
</feature>
<evidence type="ECO:0000256" key="4">
    <source>
        <dbReference type="ARBA" id="ARBA00022771"/>
    </source>
</evidence>
<dbReference type="VEuPathDB" id="FungiDB:RhiirFUN_020937"/>
<comment type="subcellular location">
    <subcellularLocation>
        <location evidence="1">Cytoplasm</location>
    </subcellularLocation>
</comment>
<dbReference type="PROSITE" id="PS00518">
    <property type="entry name" value="ZF_RING_1"/>
    <property type="match status" value="1"/>
</dbReference>
<dbReference type="InterPro" id="IPR039739">
    <property type="entry name" value="MAG2/RNF10"/>
</dbReference>
<dbReference type="CDD" id="cd16536">
    <property type="entry name" value="RING-HC_RNF10"/>
    <property type="match status" value="1"/>
</dbReference>
<keyword evidence="3" id="KW-0479">Metal-binding</keyword>
<proteinExistence type="predicted"/>
<dbReference type="InterPro" id="IPR017907">
    <property type="entry name" value="Znf_RING_CS"/>
</dbReference>
<protein>
    <recommendedName>
        <fullName evidence="8">RING-type domain-containing protein</fullName>
    </recommendedName>
</protein>
<evidence type="ECO:0000313" key="10">
    <source>
        <dbReference type="Proteomes" id="UP000234323"/>
    </source>
</evidence>
<keyword evidence="4 6" id="KW-0863">Zinc-finger</keyword>
<name>A0A2I1GJI0_9GLOM</name>
<dbReference type="Proteomes" id="UP000234323">
    <property type="component" value="Unassembled WGS sequence"/>
</dbReference>
<dbReference type="GO" id="GO:0045944">
    <property type="term" value="P:positive regulation of transcription by RNA polymerase II"/>
    <property type="evidence" value="ECO:0007669"/>
    <property type="project" value="TreeGrafter"/>
</dbReference>